<sequence length="52" mass="6119">KKCLLELSTIYDKECLPMLLLIYRRFAWINIWRRYFSMTSKGTIQESSGGTG</sequence>
<dbReference type="Proteomes" id="UP000824120">
    <property type="component" value="Chromosome 1"/>
</dbReference>
<dbReference type="EMBL" id="JACXVP010000001">
    <property type="protein sequence ID" value="KAG5630978.1"/>
    <property type="molecule type" value="Genomic_DNA"/>
</dbReference>
<name>A0A9J6B319_SOLCO</name>
<feature type="non-terminal residue" evidence="1">
    <location>
        <position position="1"/>
    </location>
</feature>
<protein>
    <submittedName>
        <fullName evidence="1">Uncharacterized protein</fullName>
    </submittedName>
</protein>
<reference evidence="1 2" key="1">
    <citation type="submission" date="2020-09" db="EMBL/GenBank/DDBJ databases">
        <title>De no assembly of potato wild relative species, Solanum commersonii.</title>
        <authorList>
            <person name="Cho K."/>
        </authorList>
    </citation>
    <scope>NUCLEOTIDE SEQUENCE [LARGE SCALE GENOMIC DNA]</scope>
    <source>
        <strain evidence="1">LZ3.2</strain>
        <tissue evidence="1">Leaf</tissue>
    </source>
</reference>
<evidence type="ECO:0000313" key="1">
    <source>
        <dbReference type="EMBL" id="KAG5630978.1"/>
    </source>
</evidence>
<evidence type="ECO:0000313" key="2">
    <source>
        <dbReference type="Proteomes" id="UP000824120"/>
    </source>
</evidence>
<proteinExistence type="predicted"/>
<organism evidence="1 2">
    <name type="scientific">Solanum commersonii</name>
    <name type="common">Commerson's wild potato</name>
    <name type="synonym">Commerson's nightshade</name>
    <dbReference type="NCBI Taxonomy" id="4109"/>
    <lineage>
        <taxon>Eukaryota</taxon>
        <taxon>Viridiplantae</taxon>
        <taxon>Streptophyta</taxon>
        <taxon>Embryophyta</taxon>
        <taxon>Tracheophyta</taxon>
        <taxon>Spermatophyta</taxon>
        <taxon>Magnoliopsida</taxon>
        <taxon>eudicotyledons</taxon>
        <taxon>Gunneridae</taxon>
        <taxon>Pentapetalae</taxon>
        <taxon>asterids</taxon>
        <taxon>lamiids</taxon>
        <taxon>Solanales</taxon>
        <taxon>Solanaceae</taxon>
        <taxon>Solanoideae</taxon>
        <taxon>Solaneae</taxon>
        <taxon>Solanum</taxon>
    </lineage>
</organism>
<dbReference type="AlphaFoldDB" id="A0A9J6B319"/>
<gene>
    <name evidence="1" type="ORF">H5410_002695</name>
</gene>
<accession>A0A9J6B319</accession>
<comment type="caution">
    <text evidence="1">The sequence shown here is derived from an EMBL/GenBank/DDBJ whole genome shotgun (WGS) entry which is preliminary data.</text>
</comment>
<keyword evidence="2" id="KW-1185">Reference proteome</keyword>